<dbReference type="OMA" id="ERVRTCN"/>
<proteinExistence type="predicted"/>
<keyword evidence="4" id="KW-1185">Reference proteome</keyword>
<dbReference type="Pfam" id="PF26157">
    <property type="entry name" value="SGL_GH162"/>
    <property type="match status" value="1"/>
</dbReference>
<evidence type="ECO:0000313" key="3">
    <source>
        <dbReference type="EMBL" id="OLQ10111.1"/>
    </source>
</evidence>
<feature type="chain" id="PRO_5012209547" description="Endo-beta-1,2-glucanase SGL domain-containing protein" evidence="1">
    <location>
        <begin position="24"/>
        <end position="589"/>
    </location>
</feature>
<name>A0A1Q9ERS8_SYMMI</name>
<comment type="caution">
    <text evidence="3">The sequence shown here is derived from an EMBL/GenBank/DDBJ whole genome shotgun (WGS) entry which is preliminary data.</text>
</comment>
<gene>
    <name evidence="3" type="ORF">AK812_SmicGene6233</name>
</gene>
<feature type="domain" description="Endo-beta-1,2-glucanase SGL" evidence="2">
    <location>
        <begin position="81"/>
        <end position="534"/>
    </location>
</feature>
<evidence type="ECO:0000256" key="1">
    <source>
        <dbReference type="SAM" id="SignalP"/>
    </source>
</evidence>
<evidence type="ECO:0000313" key="4">
    <source>
        <dbReference type="Proteomes" id="UP000186817"/>
    </source>
</evidence>
<sequence>MMTYVFALTWGLLAKSAIATAAAAETQRRYQNPSCCRFSKVFHDADWQDEVTRRLFKQRAIKAERRFFAEPGVAYDQETGMTFDGISLDPATGELNRGPPPAGPFGFSAASKEALHLSLLALALNPSLVGKDLAPLVYGEDEAMEILEKKVKTMEDFDKAEPGYGGFLPWFCSRGAIERGRVRQCRSLQDEASTLAPTNDFFNKVPGLDNGQLAWGTYAVARTLRRRAVEDPKFNALAKRWEARLERMRTTAVPLFYAGRGTGAVRAVSKIVNTSRDAFNASDNAETMMVYPAFLDDAYEGELMVLFMDLLADWSAYPNSGLEERNKMWERKQIKLVARNYTTANGSDITVQEGFWFSSHEQWKLMVLPYLEIPLVNQVFTNSEYVRVLDAINRGIPGLFASSHAPPNVRCGRLGGYCNAVGVQEVASQVVYWDQSVTPYGAYPVMLVDQAAGLAWYNIMLSLPKMQTETGSVEASDVHGTAVAAVLTWDTKVTSVLAMLGGTGPLISSFLAADGHREQFQERVGKMYSEVFSGRLSSPQNIRAGNGAALPWPPGNLLPGHWESVDSAFPTCLCNTSTAASTPRLRGNI</sequence>
<dbReference type="CDD" id="cd24165">
    <property type="entry name" value="TfSGL-like"/>
    <property type="match status" value="1"/>
</dbReference>
<dbReference type="AlphaFoldDB" id="A0A1Q9ERS8"/>
<organism evidence="3 4">
    <name type="scientific">Symbiodinium microadriaticum</name>
    <name type="common">Dinoflagellate</name>
    <name type="synonym">Zooxanthella microadriatica</name>
    <dbReference type="NCBI Taxonomy" id="2951"/>
    <lineage>
        <taxon>Eukaryota</taxon>
        <taxon>Sar</taxon>
        <taxon>Alveolata</taxon>
        <taxon>Dinophyceae</taxon>
        <taxon>Suessiales</taxon>
        <taxon>Symbiodiniaceae</taxon>
        <taxon>Symbiodinium</taxon>
    </lineage>
</organism>
<dbReference type="EMBL" id="LSRX01000084">
    <property type="protein sequence ID" value="OLQ10111.1"/>
    <property type="molecule type" value="Genomic_DNA"/>
</dbReference>
<accession>A0A1Q9ERS8</accession>
<keyword evidence="1" id="KW-0732">Signal</keyword>
<dbReference type="Proteomes" id="UP000186817">
    <property type="component" value="Unassembled WGS sequence"/>
</dbReference>
<reference evidence="3 4" key="1">
    <citation type="submission" date="2016-02" db="EMBL/GenBank/DDBJ databases">
        <title>Genome analysis of coral dinoflagellate symbionts highlights evolutionary adaptations to a symbiotic lifestyle.</title>
        <authorList>
            <person name="Aranda M."/>
            <person name="Li Y."/>
            <person name="Liew Y.J."/>
            <person name="Baumgarten S."/>
            <person name="Simakov O."/>
            <person name="Wilson M."/>
            <person name="Piel J."/>
            <person name="Ashoor H."/>
            <person name="Bougouffa S."/>
            <person name="Bajic V.B."/>
            <person name="Ryu T."/>
            <person name="Ravasi T."/>
            <person name="Bayer T."/>
            <person name="Micklem G."/>
            <person name="Kim H."/>
            <person name="Bhak J."/>
            <person name="Lajeunesse T.C."/>
            <person name="Voolstra C.R."/>
        </authorList>
    </citation>
    <scope>NUCLEOTIDE SEQUENCE [LARGE SCALE GENOMIC DNA]</scope>
    <source>
        <strain evidence="3 4">CCMP2467</strain>
    </source>
</reference>
<protein>
    <recommendedName>
        <fullName evidence="2">Endo-beta-1,2-glucanase SGL domain-containing protein</fullName>
    </recommendedName>
</protein>
<feature type="signal peptide" evidence="1">
    <location>
        <begin position="1"/>
        <end position="23"/>
    </location>
</feature>
<evidence type="ECO:0000259" key="2">
    <source>
        <dbReference type="Pfam" id="PF26157"/>
    </source>
</evidence>
<dbReference type="OrthoDB" id="9981847at2759"/>
<dbReference type="InterPro" id="IPR058773">
    <property type="entry name" value="SGL_GH162"/>
</dbReference>